<proteinExistence type="predicted"/>
<dbReference type="EMBL" id="JAHQZT010000001">
    <property type="protein sequence ID" value="MBV0931795.1"/>
    <property type="molecule type" value="Genomic_DNA"/>
</dbReference>
<evidence type="ECO:0000313" key="1">
    <source>
        <dbReference type="EMBL" id="MBV0931795.1"/>
    </source>
</evidence>
<dbReference type="Proteomes" id="UP000755551">
    <property type="component" value="Unassembled WGS sequence"/>
</dbReference>
<name>A0ABS6M6E1_9GAMM</name>
<reference evidence="1 2" key="1">
    <citation type="submission" date="2021-06" db="EMBL/GenBank/DDBJ databases">
        <title>Bacterium isolated from marine sediment.</title>
        <authorList>
            <person name="Zhu K.-L."/>
            <person name="Du Z.-J."/>
            <person name="Liang Q.-Y."/>
        </authorList>
    </citation>
    <scope>NUCLEOTIDE SEQUENCE [LARGE SCALE GENOMIC DNA]</scope>
    <source>
        <strain evidence="1 2">A346</strain>
    </source>
</reference>
<dbReference type="InterPro" id="IPR055654">
    <property type="entry name" value="DUF7230"/>
</dbReference>
<keyword evidence="2" id="KW-1185">Reference proteome</keyword>
<protein>
    <submittedName>
        <fullName evidence="1">Uncharacterized protein</fullName>
    </submittedName>
</protein>
<organism evidence="1 2">
    <name type="scientific">Marinobacterium weihaiense</name>
    <dbReference type="NCBI Taxonomy" id="2851016"/>
    <lineage>
        <taxon>Bacteria</taxon>
        <taxon>Pseudomonadati</taxon>
        <taxon>Pseudomonadota</taxon>
        <taxon>Gammaproteobacteria</taxon>
        <taxon>Oceanospirillales</taxon>
        <taxon>Oceanospirillaceae</taxon>
        <taxon>Marinobacterium</taxon>
    </lineage>
</organism>
<sequence length="59" mass="6666">MKKREHGTVEPDTRNYVAKHARCFNKAAKFEDRKKALKRGKVKHKGISPYQDVALAAAA</sequence>
<dbReference type="RefSeq" id="WP_217333225.1">
    <property type="nucleotide sequence ID" value="NZ_JAHQZT010000001.1"/>
</dbReference>
<evidence type="ECO:0000313" key="2">
    <source>
        <dbReference type="Proteomes" id="UP000755551"/>
    </source>
</evidence>
<comment type="caution">
    <text evidence="1">The sequence shown here is derived from an EMBL/GenBank/DDBJ whole genome shotgun (WGS) entry which is preliminary data.</text>
</comment>
<gene>
    <name evidence="1" type="ORF">KTN04_00360</name>
</gene>
<accession>A0ABS6M6E1</accession>
<dbReference type="Pfam" id="PF23876">
    <property type="entry name" value="DUF7230"/>
    <property type="match status" value="1"/>
</dbReference>